<sequence length="1281" mass="138349">MDNQAPATPSSSGSGSDSDTEAPRVYFGPVKTPERNFVAANKLFPPPVSSPLRRSPRLSSPRPQPNLQSELQEEEPETTAQEAEDIEHVAQLVNQVEVDDDDEDMVDSQSGTPQSGALIPDEPSSALANRILLALDNPSPPPSPPAALSIFDPYHATNPGTSNDYQEDLLLLRANEEGHVPEDDNPLGHRVTSPRTSPSQRKNQSAREELLIAFDSPNHSMTADAMQPSAVPTTPHPVLSVDDMFSQSPDVHQTIQTTDVTMHVPVLVVEGVERDDRSDSMAIDSPKQTMVELEPPTHSPAQQIQENQTSNGTVASSFEPLVEPMATPLRRSSRPRKSVIPTPSPKPIPHPVFTAPPPTTPLSIRKKSALSKPIDDGEVIEDSQDEKNDDTRLSPVRAARSRPRRSRSPSKEPPSFRRELGSLSPKSSDLLSTLAFGDNGPSSRGPSKEPPFRRELGSLSPKSSDLPSTLAFGGLEATPQPPGSSAIRSPYEPAPVFSFSVFGGDSGMLEPRATPSTPIREPSPNGPRRILSPPKAETSPAKFHLQAPTPGSSVGTPARRITMEEAIANGQISPQKAAQLGFKANTAIATPSTKVSTPARRVLISEKHPVPPPVSAKVVASRLTSPSKSLASSQREKSAEPSARLTASVKGKERAVSPGLSVESSLSKSTRQLPFPIVAAEPTPSKNEPESMATSSSNTNGNISSPSKSSLKQVSSRIPRIPAKPYARATDSKILEKKKTEPRPRGTDVSKDSPVNTTTRRSIRMVETSIKPTASSLARTKQPVASSSSITPAMVKNAVLKRKREEKPPSPPKPRVLRQVPSLKGSTSTKSAMGRPTATVTTTTTINEDTKGKKPTGGSIRIRRVVTPPVPTKPPSPPLQPPESSSDDIPSSEEAPVLIETGIPQLDLPERIGIAPPSSPPSSTQDLLPGSPMKQDAHPHTVDEDMESETPMIPPISMIPTPVIVINPPAPSPPQPEPVSSGLRRTTRQRRSTSTSGSEPQPPTSSRAATRRKAAVTFHSDDVFSGMSITALKELTTSNTTKNQHYLTARLETEVVRKDGLRPESPAVKIRTISQRQQEEKEMEREERAQRRARRNLAKGLEGDESMISGSEEAGYSSPTEVHTEGDGDVNMEGSEEEDELDEDELPRHTRGAGDEEDYETPERPLRGVKARLFDDGATQEQRRSVKWDRGLYTLVYLDEVQLGSRQTLKENRDLKGILAPAAKALRLDTLGNLVQADTPLGDLIPENVTVKKFVYDNDVVIVPEPTPPPPKNTRLKGKRK</sequence>
<comment type="caution">
    <text evidence="2">The sequence shown here is derived from an EMBL/GenBank/DDBJ whole genome shotgun (WGS) entry which is preliminary data.</text>
</comment>
<accession>A0A9P6EQ74</accession>
<protein>
    <submittedName>
        <fullName evidence="2">Uncharacterized protein</fullName>
    </submittedName>
</protein>
<evidence type="ECO:0000256" key="1">
    <source>
        <dbReference type="SAM" id="MobiDB-lite"/>
    </source>
</evidence>
<evidence type="ECO:0000313" key="3">
    <source>
        <dbReference type="Proteomes" id="UP000807306"/>
    </source>
</evidence>
<feature type="compositionally biased region" description="Basic and acidic residues" evidence="1">
    <location>
        <begin position="730"/>
        <end position="751"/>
    </location>
</feature>
<feature type="compositionally biased region" description="Polar residues" evidence="1">
    <location>
        <begin position="662"/>
        <end position="672"/>
    </location>
</feature>
<feature type="compositionally biased region" description="Pro residues" evidence="1">
    <location>
        <begin position="968"/>
        <end position="977"/>
    </location>
</feature>
<name>A0A9P6EQ74_9AGAR</name>
<feature type="region of interest" description="Disordered" evidence="1">
    <location>
        <begin position="1058"/>
        <end position="1181"/>
    </location>
</feature>
<evidence type="ECO:0000313" key="2">
    <source>
        <dbReference type="EMBL" id="KAF9532960.1"/>
    </source>
</evidence>
<feature type="compositionally biased region" description="Basic residues" evidence="1">
    <location>
        <begin position="399"/>
        <end position="408"/>
    </location>
</feature>
<feature type="compositionally biased region" description="Low complexity" evidence="1">
    <location>
        <begin position="1"/>
        <end position="17"/>
    </location>
</feature>
<dbReference type="OrthoDB" id="2148418at2759"/>
<feature type="compositionally biased region" description="Basic and acidic residues" evidence="1">
    <location>
        <begin position="446"/>
        <end position="456"/>
    </location>
</feature>
<dbReference type="Proteomes" id="UP000807306">
    <property type="component" value="Unassembled WGS sequence"/>
</dbReference>
<feature type="compositionally biased region" description="Low complexity" evidence="1">
    <location>
        <begin position="882"/>
        <end position="894"/>
    </location>
</feature>
<feature type="compositionally biased region" description="Low complexity" evidence="1">
    <location>
        <begin position="955"/>
        <end position="967"/>
    </location>
</feature>
<feature type="compositionally biased region" description="Low complexity" evidence="1">
    <location>
        <begin position="992"/>
        <end position="1008"/>
    </location>
</feature>
<feature type="compositionally biased region" description="Low complexity" evidence="1">
    <location>
        <begin position="50"/>
        <end position="70"/>
    </location>
</feature>
<feature type="compositionally biased region" description="Polar residues" evidence="1">
    <location>
        <begin position="770"/>
        <end position="791"/>
    </location>
</feature>
<feature type="compositionally biased region" description="Basic and acidic residues" evidence="1">
    <location>
        <begin position="1077"/>
        <end position="1090"/>
    </location>
</feature>
<feature type="compositionally biased region" description="Acidic residues" evidence="1">
    <location>
        <begin position="97"/>
        <end position="106"/>
    </location>
</feature>
<feature type="region of interest" description="Disordered" evidence="1">
    <location>
        <begin position="178"/>
        <end position="206"/>
    </location>
</feature>
<feature type="compositionally biased region" description="Pro residues" evidence="1">
    <location>
        <begin position="342"/>
        <end position="360"/>
    </location>
</feature>
<feature type="compositionally biased region" description="Acidic residues" evidence="1">
    <location>
        <begin position="1127"/>
        <end position="1145"/>
    </location>
</feature>
<organism evidence="2 3">
    <name type="scientific">Crepidotus variabilis</name>
    <dbReference type="NCBI Taxonomy" id="179855"/>
    <lineage>
        <taxon>Eukaryota</taxon>
        <taxon>Fungi</taxon>
        <taxon>Dikarya</taxon>
        <taxon>Basidiomycota</taxon>
        <taxon>Agaricomycotina</taxon>
        <taxon>Agaricomycetes</taxon>
        <taxon>Agaricomycetidae</taxon>
        <taxon>Agaricales</taxon>
        <taxon>Agaricineae</taxon>
        <taxon>Crepidotaceae</taxon>
        <taxon>Crepidotus</taxon>
    </lineage>
</organism>
<feature type="compositionally biased region" description="Acidic residues" evidence="1">
    <location>
        <begin position="71"/>
        <end position="82"/>
    </location>
</feature>
<feature type="region of interest" description="Disordered" evidence="1">
    <location>
        <begin position="97"/>
        <end position="163"/>
    </location>
</feature>
<gene>
    <name evidence="2" type="ORF">CPB83DRAFT_590491</name>
</gene>
<feature type="compositionally biased region" description="Pro residues" evidence="1">
    <location>
        <begin position="868"/>
        <end position="881"/>
    </location>
</feature>
<keyword evidence="3" id="KW-1185">Reference proteome</keyword>
<feature type="region of interest" description="Disordered" evidence="1">
    <location>
        <begin position="292"/>
        <end position="556"/>
    </location>
</feature>
<feature type="region of interest" description="Disordered" evidence="1">
    <location>
        <begin position="1"/>
        <end position="82"/>
    </location>
</feature>
<dbReference type="EMBL" id="MU157830">
    <property type="protein sequence ID" value="KAF9532960.1"/>
    <property type="molecule type" value="Genomic_DNA"/>
</dbReference>
<feature type="region of interest" description="Disordered" evidence="1">
    <location>
        <begin position="605"/>
        <end position="1014"/>
    </location>
</feature>
<proteinExistence type="predicted"/>
<feature type="compositionally biased region" description="Polar residues" evidence="1">
    <location>
        <begin position="193"/>
        <end position="203"/>
    </location>
</feature>
<reference evidence="2" key="1">
    <citation type="submission" date="2020-11" db="EMBL/GenBank/DDBJ databases">
        <authorList>
            <consortium name="DOE Joint Genome Institute"/>
            <person name="Ahrendt S."/>
            <person name="Riley R."/>
            <person name="Andreopoulos W."/>
            <person name="Labutti K."/>
            <person name="Pangilinan J."/>
            <person name="Ruiz-Duenas F.J."/>
            <person name="Barrasa J.M."/>
            <person name="Sanchez-Garcia M."/>
            <person name="Camarero S."/>
            <person name="Miyauchi S."/>
            <person name="Serrano A."/>
            <person name="Linde D."/>
            <person name="Babiker R."/>
            <person name="Drula E."/>
            <person name="Ayuso-Fernandez I."/>
            <person name="Pacheco R."/>
            <person name="Padilla G."/>
            <person name="Ferreira P."/>
            <person name="Barriuso J."/>
            <person name="Kellner H."/>
            <person name="Castanera R."/>
            <person name="Alfaro M."/>
            <person name="Ramirez L."/>
            <person name="Pisabarro A.G."/>
            <person name="Kuo A."/>
            <person name="Tritt A."/>
            <person name="Lipzen A."/>
            <person name="He G."/>
            <person name="Yan M."/>
            <person name="Ng V."/>
            <person name="Cullen D."/>
            <person name="Martin F."/>
            <person name="Rosso M.-N."/>
            <person name="Henrissat B."/>
            <person name="Hibbett D."/>
            <person name="Martinez A.T."/>
            <person name="Grigoriev I.V."/>
        </authorList>
    </citation>
    <scope>NUCLEOTIDE SEQUENCE</scope>
    <source>
        <strain evidence="2">CBS 506.95</strain>
    </source>
</reference>
<feature type="compositionally biased region" description="Low complexity" evidence="1">
    <location>
        <begin position="695"/>
        <end position="716"/>
    </location>
</feature>
<feature type="compositionally biased region" description="Polar residues" evidence="1">
    <location>
        <begin position="299"/>
        <end position="316"/>
    </location>
</feature>
<feature type="compositionally biased region" description="Polar residues" evidence="1">
    <location>
        <begin position="622"/>
        <end position="633"/>
    </location>
</feature>